<dbReference type="GO" id="GO:0046872">
    <property type="term" value="F:metal ion binding"/>
    <property type="evidence" value="ECO:0007669"/>
    <property type="project" value="UniProtKB-KW"/>
</dbReference>
<dbReference type="InterPro" id="IPR011330">
    <property type="entry name" value="Glyco_hydro/deAcase_b/a-brl"/>
</dbReference>
<keyword evidence="1" id="KW-0479">Metal-binding</keyword>
<keyword evidence="5" id="KW-1185">Reference proteome</keyword>
<dbReference type="Pfam" id="PF01522">
    <property type="entry name" value="Polysacc_deac_1"/>
    <property type="match status" value="1"/>
</dbReference>
<name>A0A8J6J5X7_9FIRM</name>
<sequence>MGGQRWWVPALLAAALALMLPGGGEALPAGGAASVELPEEGGLVALTFDDGPRPATTGRLLDGLALRELPATFFLVGSRLAGDPEGQALVRRMAAEGHQIGVHTFDHVMLTDLSRRDYDAQVGRTRALLGRIAGPGDYWLRPPYGITDRAAEQWAGSPLVLWSVDPEDWRDRDIHRIVSAVTEHVKDGDIILLHDIYDSSVDAALAIADDLTARGFTFVTVEQLAALRGVSPQAGVKYHKFPVNHGNRM</sequence>
<dbReference type="GO" id="GO:0005975">
    <property type="term" value="P:carbohydrate metabolic process"/>
    <property type="evidence" value="ECO:0007669"/>
    <property type="project" value="InterPro"/>
</dbReference>
<keyword evidence="2" id="KW-0378">Hydrolase</keyword>
<proteinExistence type="predicted"/>
<dbReference type="GO" id="GO:0016810">
    <property type="term" value="F:hydrolase activity, acting on carbon-nitrogen (but not peptide) bonds"/>
    <property type="evidence" value="ECO:0007669"/>
    <property type="project" value="InterPro"/>
</dbReference>
<evidence type="ECO:0000313" key="4">
    <source>
        <dbReference type="EMBL" id="MBC5717746.1"/>
    </source>
</evidence>
<gene>
    <name evidence="4" type="ORF">H8S55_10490</name>
</gene>
<dbReference type="GO" id="GO:0016020">
    <property type="term" value="C:membrane"/>
    <property type="evidence" value="ECO:0007669"/>
    <property type="project" value="TreeGrafter"/>
</dbReference>
<comment type="caution">
    <text evidence="4">The sequence shown here is derived from an EMBL/GenBank/DDBJ whole genome shotgun (WGS) entry which is preliminary data.</text>
</comment>
<dbReference type="CDD" id="cd10954">
    <property type="entry name" value="CE4_CtAXE_like"/>
    <property type="match status" value="1"/>
</dbReference>
<evidence type="ECO:0000256" key="1">
    <source>
        <dbReference type="ARBA" id="ARBA00022723"/>
    </source>
</evidence>
<organism evidence="4 5">
    <name type="scientific">Flintibacter faecis</name>
    <dbReference type="NCBI Taxonomy" id="2763047"/>
    <lineage>
        <taxon>Bacteria</taxon>
        <taxon>Bacillati</taxon>
        <taxon>Bacillota</taxon>
        <taxon>Clostridia</taxon>
        <taxon>Eubacteriales</taxon>
        <taxon>Flintibacter</taxon>
    </lineage>
</organism>
<evidence type="ECO:0000313" key="5">
    <source>
        <dbReference type="Proteomes" id="UP000602260"/>
    </source>
</evidence>
<dbReference type="RefSeq" id="WP_186878929.1">
    <property type="nucleotide sequence ID" value="NZ_JACOPN010000007.1"/>
</dbReference>
<accession>A0A8J6J5X7</accession>
<evidence type="ECO:0000256" key="2">
    <source>
        <dbReference type="ARBA" id="ARBA00022801"/>
    </source>
</evidence>
<feature type="domain" description="NodB homology" evidence="3">
    <location>
        <begin position="42"/>
        <end position="219"/>
    </location>
</feature>
<dbReference type="PANTHER" id="PTHR10587:SF133">
    <property type="entry name" value="CHITIN DEACETYLASE 1-RELATED"/>
    <property type="match status" value="1"/>
</dbReference>
<dbReference type="EMBL" id="JACOPN010000007">
    <property type="protein sequence ID" value="MBC5717746.1"/>
    <property type="molecule type" value="Genomic_DNA"/>
</dbReference>
<reference evidence="4" key="1">
    <citation type="submission" date="2020-08" db="EMBL/GenBank/DDBJ databases">
        <title>Genome public.</title>
        <authorList>
            <person name="Liu C."/>
            <person name="Sun Q."/>
        </authorList>
    </citation>
    <scope>NUCLEOTIDE SEQUENCE</scope>
    <source>
        <strain evidence="4">BX5</strain>
    </source>
</reference>
<dbReference type="SUPFAM" id="SSF88713">
    <property type="entry name" value="Glycoside hydrolase/deacetylase"/>
    <property type="match status" value="1"/>
</dbReference>
<dbReference type="PROSITE" id="PS51677">
    <property type="entry name" value="NODB"/>
    <property type="match status" value="1"/>
</dbReference>
<protein>
    <submittedName>
        <fullName evidence="4">Polysaccharide deacetylase family protein</fullName>
    </submittedName>
</protein>
<dbReference type="AlphaFoldDB" id="A0A8J6J5X7"/>
<dbReference type="Proteomes" id="UP000602260">
    <property type="component" value="Unassembled WGS sequence"/>
</dbReference>
<dbReference type="PANTHER" id="PTHR10587">
    <property type="entry name" value="GLYCOSYL TRANSFERASE-RELATED"/>
    <property type="match status" value="1"/>
</dbReference>
<dbReference type="InterPro" id="IPR050248">
    <property type="entry name" value="Polysacc_deacetylase_ArnD"/>
</dbReference>
<dbReference type="Gene3D" id="3.20.20.370">
    <property type="entry name" value="Glycoside hydrolase/deacetylase"/>
    <property type="match status" value="1"/>
</dbReference>
<evidence type="ECO:0000259" key="3">
    <source>
        <dbReference type="PROSITE" id="PS51677"/>
    </source>
</evidence>
<dbReference type="InterPro" id="IPR002509">
    <property type="entry name" value="NODB_dom"/>
</dbReference>